<accession>A0A5J9WLG9</accession>
<evidence type="ECO:0000313" key="1">
    <source>
        <dbReference type="EMBL" id="TVU48805.1"/>
    </source>
</evidence>
<proteinExistence type="predicted"/>
<sequence>MKVSMLTTHQAWAEKECYTGKELLKFRCKKTIAVIGDYVPPDSPCIRTVQQSDMACICGIITPREEIRHIIEPPLSPPPSM</sequence>
<dbReference type="Proteomes" id="UP000324897">
    <property type="component" value="Chromosome 6"/>
</dbReference>
<keyword evidence="2" id="KW-1185">Reference proteome</keyword>
<reference evidence="1 2" key="1">
    <citation type="journal article" date="2019" name="Sci. Rep.">
        <title>A high-quality genome of Eragrostis curvula grass provides insights into Poaceae evolution and supports new strategies to enhance forage quality.</title>
        <authorList>
            <person name="Carballo J."/>
            <person name="Santos B.A.C.M."/>
            <person name="Zappacosta D."/>
            <person name="Garbus I."/>
            <person name="Selva J.P."/>
            <person name="Gallo C.A."/>
            <person name="Diaz A."/>
            <person name="Albertini E."/>
            <person name="Caccamo M."/>
            <person name="Echenique V."/>
        </authorList>
    </citation>
    <scope>NUCLEOTIDE SEQUENCE [LARGE SCALE GENOMIC DNA]</scope>
    <source>
        <strain evidence="2">cv. Victoria</strain>
        <tissue evidence="1">Leaf</tissue>
    </source>
</reference>
<dbReference type="AlphaFoldDB" id="A0A5J9WLG9"/>
<dbReference type="PANTHER" id="PTHR33286:SF44">
    <property type="entry name" value="5A2 PROTEIN"/>
    <property type="match status" value="1"/>
</dbReference>
<name>A0A5J9WLG9_9POAL</name>
<evidence type="ECO:0000313" key="2">
    <source>
        <dbReference type="Proteomes" id="UP000324897"/>
    </source>
</evidence>
<gene>
    <name evidence="1" type="ORF">EJB05_00080</name>
</gene>
<dbReference type="OrthoDB" id="653734at2759"/>
<protein>
    <recommendedName>
        <fullName evidence="3">Bifunctional inhibitor/plant lipid transfer protein/seed storage helical domain-containing protein</fullName>
    </recommendedName>
</protein>
<organism evidence="1 2">
    <name type="scientific">Eragrostis curvula</name>
    <name type="common">weeping love grass</name>
    <dbReference type="NCBI Taxonomy" id="38414"/>
    <lineage>
        <taxon>Eukaryota</taxon>
        <taxon>Viridiplantae</taxon>
        <taxon>Streptophyta</taxon>
        <taxon>Embryophyta</taxon>
        <taxon>Tracheophyta</taxon>
        <taxon>Spermatophyta</taxon>
        <taxon>Magnoliopsida</taxon>
        <taxon>Liliopsida</taxon>
        <taxon>Poales</taxon>
        <taxon>Poaceae</taxon>
        <taxon>PACMAD clade</taxon>
        <taxon>Chloridoideae</taxon>
        <taxon>Eragrostideae</taxon>
        <taxon>Eragrostidinae</taxon>
        <taxon>Eragrostis</taxon>
    </lineage>
</organism>
<comment type="caution">
    <text evidence="1">The sequence shown here is derived from an EMBL/GenBank/DDBJ whole genome shotgun (WGS) entry which is preliminary data.</text>
</comment>
<evidence type="ECO:0008006" key="3">
    <source>
        <dbReference type="Google" id="ProtNLM"/>
    </source>
</evidence>
<dbReference type="EMBL" id="RWGY01000002">
    <property type="protein sequence ID" value="TVU48805.1"/>
    <property type="molecule type" value="Genomic_DNA"/>
</dbReference>
<dbReference type="Gramene" id="TVU48805">
    <property type="protein sequence ID" value="TVU48805"/>
    <property type="gene ID" value="EJB05_00080"/>
</dbReference>
<dbReference type="PANTHER" id="PTHR33286">
    <property type="entry name" value="BIFUNCTIONAL INHIBITOR/LIPID-TRANSFER PROTEIN/SEED STORAGE 2S ALBUMIN SUPERFAMILY PROTEIN"/>
    <property type="match status" value="1"/>
</dbReference>
<feature type="non-terminal residue" evidence="1">
    <location>
        <position position="1"/>
    </location>
</feature>